<sequence length="304" mass="34515">PVEVTLIDTLVEDFSSNLPLIALLGGGMVMVVGTILLRRRKVTEVVAEGLEVDDGVSEQPRETFDTLEWDIPTDAQGNALIIGEYMAKRRESYLTYPNNDEVLDYLHNNRERFQISSYFDVPAEPPVVLTDWALPDNLRGNVHLDSHRKQIVERITNSSPDKNFVIIGEPGVGKTVMMFEVFDRLMYQAPVGILTTDMIAKAHEMFGVRVFYDDIPENQKLVEALTDNEIKGVIVTSREADWKALPTEMQAKFDRLTVPLFNELDMKEMIKKMMTFQSIGFNEKGIDLLAEYSEGSPIYVWSMV</sequence>
<keyword evidence="1" id="KW-1133">Transmembrane helix</keyword>
<evidence type="ECO:0000256" key="1">
    <source>
        <dbReference type="SAM" id="Phobius"/>
    </source>
</evidence>
<evidence type="ECO:0000313" key="2">
    <source>
        <dbReference type="EMBL" id="SVD18519.1"/>
    </source>
</evidence>
<accession>A0A382T8P9</accession>
<dbReference type="AlphaFoldDB" id="A0A382T8P9"/>
<feature type="non-terminal residue" evidence="2">
    <location>
        <position position="1"/>
    </location>
</feature>
<keyword evidence="1" id="KW-0812">Transmembrane</keyword>
<organism evidence="2">
    <name type="scientific">marine metagenome</name>
    <dbReference type="NCBI Taxonomy" id="408172"/>
    <lineage>
        <taxon>unclassified sequences</taxon>
        <taxon>metagenomes</taxon>
        <taxon>ecological metagenomes</taxon>
    </lineage>
</organism>
<dbReference type="SUPFAM" id="SSF52540">
    <property type="entry name" value="P-loop containing nucleoside triphosphate hydrolases"/>
    <property type="match status" value="1"/>
</dbReference>
<keyword evidence="1" id="KW-0472">Membrane</keyword>
<feature type="transmembrane region" description="Helical" evidence="1">
    <location>
        <begin position="20"/>
        <end position="37"/>
    </location>
</feature>
<protein>
    <submittedName>
        <fullName evidence="2">Uncharacterized protein</fullName>
    </submittedName>
</protein>
<dbReference type="EMBL" id="UINC01134771">
    <property type="protein sequence ID" value="SVD18519.1"/>
    <property type="molecule type" value="Genomic_DNA"/>
</dbReference>
<gene>
    <name evidence="2" type="ORF">METZ01_LOCUS371373</name>
</gene>
<feature type="non-terminal residue" evidence="2">
    <location>
        <position position="304"/>
    </location>
</feature>
<dbReference type="InterPro" id="IPR027417">
    <property type="entry name" value="P-loop_NTPase"/>
</dbReference>
<name>A0A382T8P9_9ZZZZ</name>
<reference evidence="2" key="1">
    <citation type="submission" date="2018-05" db="EMBL/GenBank/DDBJ databases">
        <authorList>
            <person name="Lanie J.A."/>
            <person name="Ng W.-L."/>
            <person name="Kazmierczak K.M."/>
            <person name="Andrzejewski T.M."/>
            <person name="Davidsen T.M."/>
            <person name="Wayne K.J."/>
            <person name="Tettelin H."/>
            <person name="Glass J.I."/>
            <person name="Rusch D."/>
            <person name="Podicherti R."/>
            <person name="Tsui H.-C.T."/>
            <person name="Winkler M.E."/>
        </authorList>
    </citation>
    <scope>NUCLEOTIDE SEQUENCE</scope>
</reference>
<proteinExistence type="predicted"/>